<name>A0A7C9NEZ9_9RHOB</name>
<dbReference type="SMART" id="SM00065">
    <property type="entry name" value="GAF"/>
    <property type="match status" value="1"/>
</dbReference>
<accession>A0A7C9NEZ9</accession>
<dbReference type="InterPro" id="IPR003018">
    <property type="entry name" value="GAF"/>
</dbReference>
<sequence>MTLRRPYFEFRDLGLVDGPADPVWCSIVRLSAELTGVRFGKLTVFDRACDRIVVRAAHGFAAEDLGHFKDPPSFPLCRRIIAEQRLVGITETHEDPEMLKSPFIERYSVRSYLGAPILDPANTAIGTLCVFDDKPRLWSHRQREQIGEMAHLVDQSILLKASLATIRLLSRAQPSG</sequence>
<reference evidence="2 3" key="2">
    <citation type="submission" date="2020-03" db="EMBL/GenBank/DDBJ databases">
        <title>Kangsaoukella pontilimi gen. nov., sp. nov., a new member of the family Rhodobacteraceae isolated from a tidal mudflat.</title>
        <authorList>
            <person name="Kim I.S."/>
        </authorList>
    </citation>
    <scope>NUCLEOTIDE SEQUENCE [LARGE SCALE GENOMIC DNA]</scope>
    <source>
        <strain evidence="2 3">GH1-50</strain>
    </source>
</reference>
<dbReference type="Gene3D" id="3.30.450.40">
    <property type="match status" value="1"/>
</dbReference>
<protein>
    <submittedName>
        <fullName evidence="2">GAF domain-containing protein</fullName>
    </submittedName>
</protein>
<feature type="domain" description="GAF" evidence="1">
    <location>
        <begin position="19"/>
        <end position="167"/>
    </location>
</feature>
<dbReference type="RefSeq" id="WP_160764401.1">
    <property type="nucleotide sequence ID" value="NZ_WUPT01000002.1"/>
</dbReference>
<dbReference type="InterPro" id="IPR029016">
    <property type="entry name" value="GAF-like_dom_sf"/>
</dbReference>
<proteinExistence type="predicted"/>
<gene>
    <name evidence="2" type="ORF">GQ651_11540</name>
</gene>
<comment type="caution">
    <text evidence="2">The sequence shown here is derived from an EMBL/GenBank/DDBJ whole genome shotgun (WGS) entry which is preliminary data.</text>
</comment>
<dbReference type="PANTHER" id="PTHR43102:SF2">
    <property type="entry name" value="GAF DOMAIN-CONTAINING PROTEIN"/>
    <property type="match status" value="1"/>
</dbReference>
<dbReference type="Pfam" id="PF01590">
    <property type="entry name" value="GAF"/>
    <property type="match status" value="1"/>
</dbReference>
<evidence type="ECO:0000259" key="1">
    <source>
        <dbReference type="SMART" id="SM00065"/>
    </source>
</evidence>
<dbReference type="EMBL" id="WUPT01000002">
    <property type="protein sequence ID" value="MXQ08479.1"/>
    <property type="molecule type" value="Genomic_DNA"/>
</dbReference>
<evidence type="ECO:0000313" key="3">
    <source>
        <dbReference type="Proteomes" id="UP000480350"/>
    </source>
</evidence>
<organism evidence="2 3">
    <name type="scientific">Kangsaoukella pontilimi</name>
    <dbReference type="NCBI Taxonomy" id="2691042"/>
    <lineage>
        <taxon>Bacteria</taxon>
        <taxon>Pseudomonadati</taxon>
        <taxon>Pseudomonadota</taxon>
        <taxon>Alphaproteobacteria</taxon>
        <taxon>Rhodobacterales</taxon>
        <taxon>Paracoccaceae</taxon>
        <taxon>Kangsaoukella</taxon>
    </lineage>
</organism>
<dbReference type="Proteomes" id="UP000480350">
    <property type="component" value="Unassembled WGS sequence"/>
</dbReference>
<dbReference type="SUPFAM" id="SSF55781">
    <property type="entry name" value="GAF domain-like"/>
    <property type="match status" value="1"/>
</dbReference>
<dbReference type="AlphaFoldDB" id="A0A7C9NEZ9"/>
<reference evidence="2 3" key="1">
    <citation type="submission" date="2019-12" db="EMBL/GenBank/DDBJ databases">
        <authorList>
            <person name="Lee S.D."/>
        </authorList>
    </citation>
    <scope>NUCLEOTIDE SEQUENCE [LARGE SCALE GENOMIC DNA]</scope>
    <source>
        <strain evidence="2 3">GH1-50</strain>
    </source>
</reference>
<dbReference type="PANTHER" id="PTHR43102">
    <property type="entry name" value="SLR1143 PROTEIN"/>
    <property type="match status" value="1"/>
</dbReference>
<evidence type="ECO:0000313" key="2">
    <source>
        <dbReference type="EMBL" id="MXQ08479.1"/>
    </source>
</evidence>
<keyword evidence="3" id="KW-1185">Reference proteome</keyword>